<dbReference type="GO" id="GO:0006508">
    <property type="term" value="P:proteolysis"/>
    <property type="evidence" value="ECO:0007669"/>
    <property type="project" value="UniProtKB-KW"/>
</dbReference>
<evidence type="ECO:0000256" key="2">
    <source>
        <dbReference type="ARBA" id="ARBA00022670"/>
    </source>
</evidence>
<evidence type="ECO:0000256" key="3">
    <source>
        <dbReference type="ARBA" id="ARBA00022801"/>
    </source>
</evidence>
<comment type="similarity">
    <text evidence="1">Belongs to the peptidase S1C family.</text>
</comment>
<evidence type="ECO:0000313" key="8">
    <source>
        <dbReference type="EMBL" id="RVW03153.1"/>
    </source>
</evidence>
<accession>A0A3S3E0I6</accession>
<sequence length="475" mass="46890">MTDDRNPHGDPDQGAPQQDNSQQHGSPQPGSPQHGSPQHGTPYLGSGHQFGPQNPWQPGGAYQPQNQGYPGAPGQGYPQHGYRSEHQPTEQFPGVGTTGVLPTAGAAADDEPRRVGRTALVAGAIALAVLSGGIGGVVGSLATSNNVSTAPVTNALEAPKPPMSNASTAPADSIEAVAAKVVPSVVQIQVSGSRGQGEGSGVVLSSDGLIMTNNHVVSGGGPGSQLVVAFSDGTTAPATLVGADPTSDIAVIKADGKSGLTPIELGSSDSVAVGEQVLAVGSPLGLAGTVTSGIISAVDRPVSTSGEAGNQNTVIDAIQTDAAINPGNSGGALVNMDGQLIGVNTAIATAGGQGGSIGLGFAIPVDQARRIADELSKTGTATQPIIGVQVSARGTDSDGAVVLDVTPGGPAEKAGIPPGAVVTKVDDRVVTTGDSLIAAIRSHAPGDTVTVAYKDRSGDMKTVDVQLASQPQGGR</sequence>
<dbReference type="RefSeq" id="WP_127953415.1">
    <property type="nucleotide sequence ID" value="NZ_RKLO01000003.1"/>
</dbReference>
<keyword evidence="6" id="KW-0472">Membrane</keyword>
<evidence type="ECO:0000313" key="9">
    <source>
        <dbReference type="Proteomes" id="UP000283479"/>
    </source>
</evidence>
<feature type="compositionally biased region" description="Basic and acidic residues" evidence="5">
    <location>
        <begin position="1"/>
        <end position="11"/>
    </location>
</feature>
<dbReference type="OrthoDB" id="9758917at2"/>
<organism evidence="8 9">
    <name type="scientific">Rhodococcus xishaensis</name>
    <dbReference type="NCBI Taxonomy" id="2487364"/>
    <lineage>
        <taxon>Bacteria</taxon>
        <taxon>Bacillati</taxon>
        <taxon>Actinomycetota</taxon>
        <taxon>Actinomycetes</taxon>
        <taxon>Mycobacteriales</taxon>
        <taxon>Nocardiaceae</taxon>
        <taxon>Rhodococcus</taxon>
    </lineage>
</organism>
<gene>
    <name evidence="8" type="ORF">EGT50_09515</name>
</gene>
<feature type="compositionally biased region" description="Low complexity" evidence="5">
    <location>
        <begin position="62"/>
        <end position="81"/>
    </location>
</feature>
<protein>
    <submittedName>
        <fullName evidence="8">PDZ domain-containing protein</fullName>
    </submittedName>
</protein>
<reference evidence="8 9" key="1">
    <citation type="submission" date="2018-11" db="EMBL/GenBank/DDBJ databases">
        <title>Rhodococcus spongicola sp. nov. and Rhodococcus xishaensis sp. nov. from marine sponges.</title>
        <authorList>
            <person name="Li L."/>
            <person name="Lin H.W."/>
        </authorList>
    </citation>
    <scope>NUCLEOTIDE SEQUENCE [LARGE SCALE GENOMIC DNA]</scope>
    <source>
        <strain evidence="8 9">LHW51113</strain>
    </source>
</reference>
<dbReference type="FunFam" id="2.40.10.10:FF:000001">
    <property type="entry name" value="Periplasmic serine protease DegS"/>
    <property type="match status" value="1"/>
</dbReference>
<dbReference type="Pfam" id="PF13365">
    <property type="entry name" value="Trypsin_2"/>
    <property type="match status" value="1"/>
</dbReference>
<keyword evidence="4" id="KW-0720">Serine protease</keyword>
<feature type="domain" description="PDZ" evidence="7">
    <location>
        <begin position="372"/>
        <end position="455"/>
    </location>
</feature>
<evidence type="ECO:0000256" key="5">
    <source>
        <dbReference type="SAM" id="MobiDB-lite"/>
    </source>
</evidence>
<proteinExistence type="inferred from homology"/>
<dbReference type="InterPro" id="IPR051201">
    <property type="entry name" value="Chloro_Bact_Ser_Proteases"/>
</dbReference>
<keyword evidence="2" id="KW-0645">Protease</keyword>
<dbReference type="InterPro" id="IPR001478">
    <property type="entry name" value="PDZ"/>
</dbReference>
<dbReference type="SMART" id="SM00228">
    <property type="entry name" value="PDZ"/>
    <property type="match status" value="1"/>
</dbReference>
<dbReference type="Gene3D" id="2.30.42.10">
    <property type="match status" value="1"/>
</dbReference>
<evidence type="ECO:0000256" key="4">
    <source>
        <dbReference type="ARBA" id="ARBA00022825"/>
    </source>
</evidence>
<keyword evidence="3" id="KW-0378">Hydrolase</keyword>
<feature type="compositionally biased region" description="Low complexity" evidence="5">
    <location>
        <begin position="21"/>
        <end position="40"/>
    </location>
</feature>
<dbReference type="InterPro" id="IPR009003">
    <property type="entry name" value="Peptidase_S1_PA"/>
</dbReference>
<keyword evidence="6" id="KW-0812">Transmembrane</keyword>
<feature type="region of interest" description="Disordered" evidence="5">
    <location>
        <begin position="1"/>
        <end position="111"/>
    </location>
</feature>
<dbReference type="Gene3D" id="2.40.10.10">
    <property type="entry name" value="Trypsin-like serine proteases"/>
    <property type="match status" value="2"/>
</dbReference>
<dbReference type="GO" id="GO:0004252">
    <property type="term" value="F:serine-type endopeptidase activity"/>
    <property type="evidence" value="ECO:0007669"/>
    <property type="project" value="InterPro"/>
</dbReference>
<dbReference type="InterPro" id="IPR043504">
    <property type="entry name" value="Peptidase_S1_PA_chymotrypsin"/>
</dbReference>
<dbReference type="InterPro" id="IPR001940">
    <property type="entry name" value="Peptidase_S1C"/>
</dbReference>
<keyword evidence="9" id="KW-1185">Reference proteome</keyword>
<dbReference type="EMBL" id="RKLO01000003">
    <property type="protein sequence ID" value="RVW03153.1"/>
    <property type="molecule type" value="Genomic_DNA"/>
</dbReference>
<dbReference type="SUPFAM" id="SSF50494">
    <property type="entry name" value="Trypsin-like serine proteases"/>
    <property type="match status" value="1"/>
</dbReference>
<dbReference type="Pfam" id="PF13180">
    <property type="entry name" value="PDZ_2"/>
    <property type="match status" value="1"/>
</dbReference>
<evidence type="ECO:0000256" key="6">
    <source>
        <dbReference type="SAM" id="Phobius"/>
    </source>
</evidence>
<dbReference type="InterPro" id="IPR036034">
    <property type="entry name" value="PDZ_sf"/>
</dbReference>
<comment type="caution">
    <text evidence="8">The sequence shown here is derived from an EMBL/GenBank/DDBJ whole genome shotgun (WGS) entry which is preliminary data.</text>
</comment>
<dbReference type="AlphaFoldDB" id="A0A3S3E0I6"/>
<keyword evidence="6" id="KW-1133">Transmembrane helix</keyword>
<dbReference type="PANTHER" id="PTHR43343:SF3">
    <property type="entry name" value="PROTEASE DO-LIKE 8, CHLOROPLASTIC"/>
    <property type="match status" value="1"/>
</dbReference>
<dbReference type="SUPFAM" id="SSF50156">
    <property type="entry name" value="PDZ domain-like"/>
    <property type="match status" value="1"/>
</dbReference>
<name>A0A3S3E0I6_9NOCA</name>
<evidence type="ECO:0000259" key="7">
    <source>
        <dbReference type="PROSITE" id="PS50106"/>
    </source>
</evidence>
<evidence type="ECO:0000256" key="1">
    <source>
        <dbReference type="ARBA" id="ARBA00010541"/>
    </source>
</evidence>
<dbReference type="Proteomes" id="UP000283479">
    <property type="component" value="Unassembled WGS sequence"/>
</dbReference>
<dbReference type="PRINTS" id="PR00834">
    <property type="entry name" value="PROTEASES2C"/>
</dbReference>
<dbReference type="PANTHER" id="PTHR43343">
    <property type="entry name" value="PEPTIDASE S12"/>
    <property type="match status" value="1"/>
</dbReference>
<feature type="transmembrane region" description="Helical" evidence="6">
    <location>
        <begin position="119"/>
        <end position="142"/>
    </location>
</feature>
<dbReference type="PROSITE" id="PS50106">
    <property type="entry name" value="PDZ"/>
    <property type="match status" value="1"/>
</dbReference>